<feature type="domain" description="Activator of Hsp90 ATPase homologue 1/2-like C-terminal" evidence="2">
    <location>
        <begin position="14"/>
        <end position="148"/>
    </location>
</feature>
<sequence>MMPNINHAVLIGSSAERVYHAITNQEQLSKWWTPGAKVVATLNSIAYFPFGNGYSKEMVVTELKPFETVRWYCIKGADEWIGTDVLFQLISGNKESMLSLYPEISGQIEQMKTEDATLVIFRHSNWKSETLMFAECNYTWGRFLRSLQLLCETGKGHPWPHQHEIDL</sequence>
<dbReference type="RefSeq" id="WP_123861244.1">
    <property type="nucleotide sequence ID" value="NZ_CP033828.1"/>
</dbReference>
<dbReference type="CDD" id="cd07814">
    <property type="entry name" value="SRPBCC_CalC_Aha1-like"/>
    <property type="match status" value="1"/>
</dbReference>
<reference evidence="3 4" key="1">
    <citation type="submission" date="2018-11" db="EMBL/GenBank/DDBJ databases">
        <title>Proposal to divide the Flavobacteriaceae and reorganize its genera based on Amino Acid Identity values calculated from whole genome sequences.</title>
        <authorList>
            <person name="Nicholson A.C."/>
            <person name="Gulvik C.A."/>
            <person name="Whitney A.M."/>
            <person name="Humrighouse B.W."/>
            <person name="Bell M."/>
            <person name="Holmes B."/>
            <person name="Steigerwalt A.G."/>
            <person name="Villarma A."/>
            <person name="Sheth M."/>
            <person name="Batra D."/>
            <person name="Pryor J."/>
            <person name="Bernardet J.-F."/>
            <person name="Hugo C."/>
            <person name="Kampfer P."/>
            <person name="Newman J."/>
            <person name="McQuiston J.R."/>
        </authorList>
    </citation>
    <scope>NUCLEOTIDE SEQUENCE [LARGE SCALE GENOMIC DNA]</scope>
    <source>
        <strain evidence="3 4">H5559</strain>
    </source>
</reference>
<organism evidence="3 4">
    <name type="scientific">Chryseobacterium indologenes</name>
    <name type="common">Flavobacterium indologenes</name>
    <dbReference type="NCBI Taxonomy" id="253"/>
    <lineage>
        <taxon>Bacteria</taxon>
        <taxon>Pseudomonadati</taxon>
        <taxon>Bacteroidota</taxon>
        <taxon>Flavobacteriia</taxon>
        <taxon>Flavobacteriales</taxon>
        <taxon>Weeksellaceae</taxon>
        <taxon>Chryseobacterium group</taxon>
        <taxon>Chryseobacterium</taxon>
    </lineage>
</organism>
<dbReference type="EMBL" id="CP033930">
    <property type="protein sequence ID" value="AZB16496.1"/>
    <property type="molecule type" value="Genomic_DNA"/>
</dbReference>
<protein>
    <submittedName>
        <fullName evidence="3">SRPBCC domain-containing protein</fullName>
    </submittedName>
</protein>
<evidence type="ECO:0000256" key="1">
    <source>
        <dbReference type="ARBA" id="ARBA00006817"/>
    </source>
</evidence>
<gene>
    <name evidence="3" type="ORF">EG352_01245</name>
</gene>
<dbReference type="InterPro" id="IPR013538">
    <property type="entry name" value="ASHA1/2-like_C"/>
</dbReference>
<dbReference type="Proteomes" id="UP000269015">
    <property type="component" value="Chromosome"/>
</dbReference>
<accession>A0AAD1DTQ6</accession>
<evidence type="ECO:0000259" key="2">
    <source>
        <dbReference type="Pfam" id="PF08327"/>
    </source>
</evidence>
<evidence type="ECO:0000313" key="4">
    <source>
        <dbReference type="Proteomes" id="UP000269015"/>
    </source>
</evidence>
<name>A0AAD1DTQ6_CHRID</name>
<dbReference type="InterPro" id="IPR023393">
    <property type="entry name" value="START-like_dom_sf"/>
</dbReference>
<dbReference type="Pfam" id="PF08327">
    <property type="entry name" value="AHSA1"/>
    <property type="match status" value="1"/>
</dbReference>
<proteinExistence type="inferred from homology"/>
<comment type="similarity">
    <text evidence="1">Belongs to the AHA1 family.</text>
</comment>
<evidence type="ECO:0000313" key="3">
    <source>
        <dbReference type="EMBL" id="AZB16496.1"/>
    </source>
</evidence>
<dbReference type="Gene3D" id="3.30.530.20">
    <property type="match status" value="1"/>
</dbReference>
<dbReference type="AlphaFoldDB" id="A0AAD1DTQ6"/>
<dbReference type="SUPFAM" id="SSF55961">
    <property type="entry name" value="Bet v1-like"/>
    <property type="match status" value="1"/>
</dbReference>